<feature type="DNA-binding region" description="H-T-H motif" evidence="5">
    <location>
        <begin position="28"/>
        <end position="47"/>
    </location>
</feature>
<evidence type="ECO:0000256" key="1">
    <source>
        <dbReference type="ARBA" id="ARBA00022491"/>
    </source>
</evidence>
<dbReference type="PRINTS" id="PR00455">
    <property type="entry name" value="HTHTETR"/>
</dbReference>
<sequence length="200" mass="22599">MSQKIDRRTQIVQAARQLLATGGWEAVSVRAVATTAGIGASTLRHYFPTQRELLHTVLLSELEPQIQDFRITDSSVPPLTRLMECLQQFFPTQAQEKLALEAWFNVLLKAHGPEQNAHTKEVFELFTDYGKQRIKHWLKQVTDEAFHCLLCPDEFADFVTALANGLTLSLITDPTQSLDSVNHIYQDAIARCFTTHPPKP</sequence>
<dbReference type="InterPro" id="IPR050109">
    <property type="entry name" value="HTH-type_TetR-like_transc_reg"/>
</dbReference>
<evidence type="ECO:0000313" key="8">
    <source>
        <dbReference type="Proteomes" id="UP000571183"/>
    </source>
</evidence>
<gene>
    <name evidence="7" type="ORF">F5897_000243</name>
</gene>
<evidence type="ECO:0000313" key="7">
    <source>
        <dbReference type="EMBL" id="MBB4070959.1"/>
    </source>
</evidence>
<dbReference type="AlphaFoldDB" id="A0A840DN35"/>
<evidence type="ECO:0000256" key="2">
    <source>
        <dbReference type="ARBA" id="ARBA00023015"/>
    </source>
</evidence>
<dbReference type="Gene3D" id="1.10.357.10">
    <property type="entry name" value="Tetracycline Repressor, domain 2"/>
    <property type="match status" value="1"/>
</dbReference>
<keyword evidence="2" id="KW-0805">Transcription regulation</keyword>
<keyword evidence="3 5" id="KW-0238">DNA-binding</keyword>
<dbReference type="EMBL" id="JACIFD010000002">
    <property type="protein sequence ID" value="MBB4070959.1"/>
    <property type="molecule type" value="Genomic_DNA"/>
</dbReference>
<evidence type="ECO:0000259" key="6">
    <source>
        <dbReference type="PROSITE" id="PS50977"/>
    </source>
</evidence>
<dbReference type="InterPro" id="IPR001647">
    <property type="entry name" value="HTH_TetR"/>
</dbReference>
<dbReference type="GO" id="GO:0000976">
    <property type="term" value="F:transcription cis-regulatory region binding"/>
    <property type="evidence" value="ECO:0007669"/>
    <property type="project" value="TreeGrafter"/>
</dbReference>
<reference evidence="7" key="1">
    <citation type="submission" date="2020-08" db="EMBL/GenBank/DDBJ databases">
        <title>Sequencing the genomes of 1000 actinobacteria strains.</title>
        <authorList>
            <person name="Klenk H.-P."/>
        </authorList>
    </citation>
    <scope>NUCLEOTIDE SEQUENCE [LARGE SCALE GENOMIC DNA]</scope>
    <source>
        <strain evidence="7">DSM 27064</strain>
    </source>
</reference>
<dbReference type="PANTHER" id="PTHR30055:SF234">
    <property type="entry name" value="HTH-TYPE TRANSCRIPTIONAL REGULATOR BETI"/>
    <property type="match status" value="1"/>
</dbReference>
<evidence type="ECO:0000256" key="5">
    <source>
        <dbReference type="PROSITE-ProRule" id="PRU00335"/>
    </source>
</evidence>
<dbReference type="PANTHER" id="PTHR30055">
    <property type="entry name" value="HTH-TYPE TRANSCRIPTIONAL REGULATOR RUTR"/>
    <property type="match status" value="1"/>
</dbReference>
<evidence type="ECO:0000256" key="3">
    <source>
        <dbReference type="ARBA" id="ARBA00023125"/>
    </source>
</evidence>
<protein>
    <submittedName>
        <fullName evidence="7">AcrR family transcriptional regulator</fullName>
    </submittedName>
</protein>
<dbReference type="Pfam" id="PF13977">
    <property type="entry name" value="TetR_C_6"/>
    <property type="match status" value="1"/>
</dbReference>
<name>A0A840DN35_9MICO</name>
<dbReference type="Proteomes" id="UP000571183">
    <property type="component" value="Unassembled WGS sequence"/>
</dbReference>
<dbReference type="PROSITE" id="PS50977">
    <property type="entry name" value="HTH_TETR_2"/>
    <property type="match status" value="1"/>
</dbReference>
<dbReference type="Pfam" id="PF00440">
    <property type="entry name" value="TetR_N"/>
    <property type="match status" value="1"/>
</dbReference>
<accession>A0A840DN35</accession>
<comment type="caution">
    <text evidence="7">The sequence shown here is derived from an EMBL/GenBank/DDBJ whole genome shotgun (WGS) entry which is preliminary data.</text>
</comment>
<dbReference type="InterPro" id="IPR009057">
    <property type="entry name" value="Homeodomain-like_sf"/>
</dbReference>
<keyword evidence="4" id="KW-0804">Transcription</keyword>
<organism evidence="7 8">
    <name type="scientific">Canibacter oris</name>
    <dbReference type="NCBI Taxonomy" id="1365628"/>
    <lineage>
        <taxon>Bacteria</taxon>
        <taxon>Bacillati</taxon>
        <taxon>Actinomycetota</taxon>
        <taxon>Actinomycetes</taxon>
        <taxon>Micrococcales</taxon>
        <taxon>Microbacteriaceae</taxon>
        <taxon>Canibacter</taxon>
    </lineage>
</organism>
<dbReference type="InterPro" id="IPR036271">
    <property type="entry name" value="Tet_transcr_reg_TetR-rel_C_sf"/>
</dbReference>
<proteinExistence type="predicted"/>
<evidence type="ECO:0000256" key="4">
    <source>
        <dbReference type="ARBA" id="ARBA00023163"/>
    </source>
</evidence>
<dbReference type="RefSeq" id="WP_183304201.1">
    <property type="nucleotide sequence ID" value="NZ_JACIFD010000002.1"/>
</dbReference>
<dbReference type="InterPro" id="IPR039538">
    <property type="entry name" value="BetI_C"/>
</dbReference>
<dbReference type="SUPFAM" id="SSF48498">
    <property type="entry name" value="Tetracyclin repressor-like, C-terminal domain"/>
    <property type="match status" value="1"/>
</dbReference>
<keyword evidence="8" id="KW-1185">Reference proteome</keyword>
<keyword evidence="1" id="KW-0678">Repressor</keyword>
<feature type="domain" description="HTH tetR-type" evidence="6">
    <location>
        <begin position="5"/>
        <end position="65"/>
    </location>
</feature>
<dbReference type="SUPFAM" id="SSF46689">
    <property type="entry name" value="Homeodomain-like"/>
    <property type="match status" value="1"/>
</dbReference>
<dbReference type="GO" id="GO:0003700">
    <property type="term" value="F:DNA-binding transcription factor activity"/>
    <property type="evidence" value="ECO:0007669"/>
    <property type="project" value="TreeGrafter"/>
</dbReference>